<protein>
    <submittedName>
        <fullName evidence="1">Uncharacterized protein</fullName>
    </submittedName>
</protein>
<accession>A0A6C0HFC7</accession>
<dbReference type="AlphaFoldDB" id="A0A6C0HFC7"/>
<sequence>MDVHDSRNVTDFQKFTFSGHLRTHVYKVLDENVKLGHADYACFWTLELLCSGLTHSFWNTVFLSSAVHINRAAPNVFLYLVRKYEEFNPIESGYSVIQMTDIRNHPQARQLVCEVAATVALCRKLKLPVFPKIKPEHDFTQLVIQENLKSTSNMFARSVIKQEDPLELFIPVNELMYSLRPESRDVSRCLYWSSWILTYAAKWKQDKKTYLDCAYRSNDYVEEKFLRSPVWILWSCIHETARNSPTQQYIDALYKLYCLRWAKGDLKKRLPFFTTAVLLLCEPVDMNYQVPQSISTVQDVTTNIPQWIQAIVNTKKSFS</sequence>
<organism evidence="1">
    <name type="scientific">viral metagenome</name>
    <dbReference type="NCBI Taxonomy" id="1070528"/>
    <lineage>
        <taxon>unclassified sequences</taxon>
        <taxon>metagenomes</taxon>
        <taxon>organismal metagenomes</taxon>
    </lineage>
</organism>
<evidence type="ECO:0000313" key="1">
    <source>
        <dbReference type="EMBL" id="QHT79154.1"/>
    </source>
</evidence>
<name>A0A6C0HFC7_9ZZZZ</name>
<reference evidence="1" key="1">
    <citation type="journal article" date="2020" name="Nature">
        <title>Giant virus diversity and host interactions through global metagenomics.</title>
        <authorList>
            <person name="Schulz F."/>
            <person name="Roux S."/>
            <person name="Paez-Espino D."/>
            <person name="Jungbluth S."/>
            <person name="Walsh D.A."/>
            <person name="Denef V.J."/>
            <person name="McMahon K.D."/>
            <person name="Konstantinidis K.T."/>
            <person name="Eloe-Fadrosh E.A."/>
            <person name="Kyrpides N.C."/>
            <person name="Woyke T."/>
        </authorList>
    </citation>
    <scope>NUCLEOTIDE SEQUENCE</scope>
    <source>
        <strain evidence="1">GVMAG-M-3300023179-99</strain>
    </source>
</reference>
<proteinExistence type="predicted"/>
<dbReference type="EMBL" id="MN739946">
    <property type="protein sequence ID" value="QHT79154.1"/>
    <property type="molecule type" value="Genomic_DNA"/>
</dbReference>